<comment type="caution">
    <text evidence="12">The sequence shown here is derived from an EMBL/GenBank/DDBJ whole genome shotgun (WGS) entry which is preliminary data.</text>
</comment>
<evidence type="ECO:0000256" key="3">
    <source>
        <dbReference type="ARBA" id="ARBA00022763"/>
    </source>
</evidence>
<dbReference type="Pfam" id="PF04257">
    <property type="entry name" value="Exonuc_V_gamma"/>
    <property type="match status" value="1"/>
</dbReference>
<sequence length="1176" mass="132468">MSSAIAPGFMVLHSHRLENLRDVVLAWVRAYPIGPMAQERVLVQSNGMAQWLKAAMAAEPDADVPGLGICAGVQADFAARFFWQMYRVVLGADAVPKHSPFDKSSLRWRLLRLLPELVEREYFEPLKRYLHDDSDGQKRWQLACQLADLYDQYQVYRGDWLMDWRAGHDQLRLRAESPHDARELAEHQRWQAELWRLLNDEMSLADDGHRAAVHERFIQALAGDARPVGLPERIIVWGFSTLPTHYLDALAALARHCQVVLTVLNPCQYYWADLLKPSTRGRHARKASLPLELATHEVAQHANPLLLAWGQQGRDYVGLLEQFDQPENYRPLVAAIGQRIDIFDETPADTLLTQIQQQVLNLTPLPEAPEQRLALVPNDASLCFQTAHSRLREVEALKDYLLDLLDTHRHDPVPLRPQDIAVMVPDIRDYAALIEATFSTSASSTTAPSSERQSPNLPYALLDRPSSSTEPMLTALAWLMRLPESRCTATEIWDLLDVPAVRRRFALKANDIAELRDDFDRAGARWGLDSRHRETWGVPANLAQNTWQFALDRLLLGFASGEQTGQPQAFDSLMPSGRRGATEAQRLGPMARLLTQLSSWSEALLVARHGSNWVVLCQQLLADFFDCQDDGEKLLMQRVQNALEAWQQEMQISSVDGFELPLALPLAVVREAWLARLDEASMSQRFLTGNVHVATLMPMRAIPFRVVCLLGLNDNEFPRRHAPNDFDLLHAPKLSRPGDRSRSADDRYLFLEAILSARSHVLISWVGRNARSNADKPSSLLVAQLRDYLYRGWQFSDASLSAITTEHALQPFSPRYFQGQQAASFAAMWRAANDYLAPSEQQPIAIAADELGARLPLSELMYFYRSPARYFYRQRLGVVFAEDDVISPDHEPFEVDHLVRHQSVEALLRSVQQDQPEQALATAVAERVGRGEWPLAGFSEPAQAQLNATAEDIELLSGDWLSQRALAPIAAAYTQHLADGSEFEIYADMHGVRENSAGQQILWVPSASKLLNDSGGVKRWEKLWPIWLQQLLLTLSGHPVAVSVLCPLGVIHWAPVELADAQIYWREIVQAWRDGQDHALAFDVGVATAYLTKPTARNKDKDQTLACELAAREAYQGSEFGDSNFAPITKPPMAMLWPDYAALSASNELALYRDSLVSAMIYHIEPERREWVESSL</sequence>
<evidence type="ECO:0000259" key="11">
    <source>
        <dbReference type="Pfam" id="PF17946"/>
    </source>
</evidence>
<keyword evidence="8 10" id="KW-0238">DNA-binding</keyword>
<comment type="function">
    <text evidence="10">A helicase/nuclease that prepares dsDNA breaks (DSB) for recombinational DNA repair. Binds to DSBs and unwinds DNA via a highly rapid and processive ATP-dependent bidirectional helicase activity. Unwinds dsDNA until it encounters a Chi (crossover hotspot instigator) sequence from the 3' direction. Cuts ssDNA a few nucleotides 3' to the Chi site. The properties and activities of the enzyme are changed at Chi. The Chi-altered holoenzyme produces a long 3'-ssDNA overhang and facilitates RecA-binding to the ssDNA for homologous DNA recombination and repair. Holoenzyme degrades any linearized DNA that is unable to undergo homologous recombination. In the holoenzyme this subunit recognizes the wild-type Chi sequence, and when added to isolated RecB increases its ATP-dependent helicase processivity.</text>
</comment>
<evidence type="ECO:0000256" key="7">
    <source>
        <dbReference type="ARBA" id="ARBA00022840"/>
    </source>
</evidence>
<dbReference type="InterPro" id="IPR011335">
    <property type="entry name" value="Restrct_endonuc-II-like"/>
</dbReference>
<dbReference type="PANTHER" id="PTHR30591">
    <property type="entry name" value="RECBCD ENZYME SUBUNIT RECC"/>
    <property type="match status" value="1"/>
</dbReference>
<comment type="miscellaneous">
    <text evidence="10">In the RecBCD complex, RecB has a slow 3'-5' helicase, an exonuclease activity and loads RecA onto ssDNA, RecD has a fast 5'-3' helicase activity, while RecC stimulates the ATPase and processivity of the RecB helicase and contributes to recognition of the Chi site.</text>
</comment>
<comment type="subunit">
    <text evidence="10">Heterotrimer of RecB, RecC and RecD. All subunits contribute to DNA-binding.</text>
</comment>
<reference evidence="13" key="1">
    <citation type="journal article" date="2019" name="Int. J. Syst. Evol. Microbiol.">
        <title>The Global Catalogue of Microorganisms (GCM) 10K type strain sequencing project: providing services to taxonomists for standard genome sequencing and annotation.</title>
        <authorList>
            <consortium name="The Broad Institute Genomics Platform"/>
            <consortium name="The Broad Institute Genome Sequencing Center for Infectious Disease"/>
            <person name="Wu L."/>
            <person name="Ma J."/>
        </authorList>
    </citation>
    <scope>NUCLEOTIDE SEQUENCE [LARGE SCALE GENOMIC DNA]</scope>
    <source>
        <strain evidence="13">CCUG 63419</strain>
    </source>
</reference>
<keyword evidence="4 10" id="KW-0378">Hydrolase</keyword>
<feature type="domain" description="RecC C-terminal" evidence="11">
    <location>
        <begin position="854"/>
        <end position="1093"/>
    </location>
</feature>
<dbReference type="HAMAP" id="MF_01486">
    <property type="entry name" value="RecC"/>
    <property type="match status" value="1"/>
</dbReference>
<evidence type="ECO:0000256" key="10">
    <source>
        <dbReference type="HAMAP-Rule" id="MF_01486"/>
    </source>
</evidence>
<dbReference type="NCBIfam" id="TIGR01450">
    <property type="entry name" value="recC"/>
    <property type="match status" value="1"/>
</dbReference>
<proteinExistence type="inferred from homology"/>
<gene>
    <name evidence="10 12" type="primary">recC</name>
    <name evidence="12" type="ORF">ACFQ0F_01140</name>
</gene>
<dbReference type="InterPro" id="IPR027417">
    <property type="entry name" value="P-loop_NTPase"/>
</dbReference>
<dbReference type="GO" id="GO:0008854">
    <property type="term" value="F:exodeoxyribonuclease V activity"/>
    <property type="evidence" value="ECO:0007669"/>
    <property type="project" value="UniProtKB-EC"/>
</dbReference>
<keyword evidence="2 10" id="KW-0547">Nucleotide-binding</keyword>
<dbReference type="Gene3D" id="3.40.50.10930">
    <property type="match status" value="1"/>
</dbReference>
<dbReference type="InterPro" id="IPR013986">
    <property type="entry name" value="DExx_box_DNA_helicase_dom_sf"/>
</dbReference>
<keyword evidence="13" id="KW-1185">Reference proteome</keyword>
<keyword evidence="5 10" id="KW-0347">Helicase</keyword>
<evidence type="ECO:0000313" key="13">
    <source>
        <dbReference type="Proteomes" id="UP001597044"/>
    </source>
</evidence>
<dbReference type="PANTHER" id="PTHR30591:SF1">
    <property type="entry name" value="RECBCD ENZYME SUBUNIT RECC"/>
    <property type="match status" value="1"/>
</dbReference>
<dbReference type="Gene3D" id="1.10.10.990">
    <property type="match status" value="1"/>
</dbReference>
<organism evidence="12 13">
    <name type="scientific">Paraperlucidibaca wandonensis</name>
    <dbReference type="NCBI Taxonomy" id="1268273"/>
    <lineage>
        <taxon>Bacteria</taxon>
        <taxon>Pseudomonadati</taxon>
        <taxon>Pseudomonadota</taxon>
        <taxon>Gammaproteobacteria</taxon>
        <taxon>Moraxellales</taxon>
        <taxon>Moraxellaceae</taxon>
        <taxon>Paraperlucidibaca</taxon>
    </lineage>
</organism>
<dbReference type="Gene3D" id="3.40.50.300">
    <property type="entry name" value="P-loop containing nucleotide triphosphate hydrolases"/>
    <property type="match status" value="1"/>
</dbReference>
<keyword evidence="7 10" id="KW-0067">ATP-binding</keyword>
<dbReference type="SUPFAM" id="SSF52540">
    <property type="entry name" value="P-loop containing nucleoside triphosphate hydrolases"/>
    <property type="match status" value="2"/>
</dbReference>
<protein>
    <recommendedName>
        <fullName evidence="10">RecBCD enzyme subunit RecC</fullName>
    </recommendedName>
    <alternativeName>
        <fullName evidence="10">Exonuclease V subunit RecC</fullName>
        <shortName evidence="10">ExoV subunit RecC</shortName>
    </alternativeName>
    <alternativeName>
        <fullName evidence="10">Helicase/nuclease RecBCD subunit RecC</fullName>
    </alternativeName>
</protein>
<dbReference type="PIRSF" id="PIRSF000980">
    <property type="entry name" value="RecC"/>
    <property type="match status" value="1"/>
</dbReference>
<evidence type="ECO:0000256" key="6">
    <source>
        <dbReference type="ARBA" id="ARBA00022839"/>
    </source>
</evidence>
<evidence type="ECO:0000256" key="5">
    <source>
        <dbReference type="ARBA" id="ARBA00022806"/>
    </source>
</evidence>
<evidence type="ECO:0000256" key="4">
    <source>
        <dbReference type="ARBA" id="ARBA00022801"/>
    </source>
</evidence>
<dbReference type="RefSeq" id="WP_379068145.1">
    <property type="nucleotide sequence ID" value="NZ_JBHTIT010000001.1"/>
</dbReference>
<dbReference type="InterPro" id="IPR041500">
    <property type="entry name" value="RecC_C"/>
</dbReference>
<dbReference type="Proteomes" id="UP001597044">
    <property type="component" value="Unassembled WGS sequence"/>
</dbReference>
<keyword evidence="6 10" id="KW-0269">Exonuclease</keyword>
<name>A0ABW3HGX5_9GAMM</name>
<keyword evidence="3 10" id="KW-0227">DNA damage</keyword>
<evidence type="ECO:0000256" key="9">
    <source>
        <dbReference type="ARBA" id="ARBA00023204"/>
    </source>
</evidence>
<evidence type="ECO:0000256" key="8">
    <source>
        <dbReference type="ARBA" id="ARBA00023125"/>
    </source>
</evidence>
<accession>A0ABW3HGX5</accession>
<dbReference type="Gene3D" id="1.10.10.160">
    <property type="match status" value="1"/>
</dbReference>
<keyword evidence="9 10" id="KW-0234">DNA repair</keyword>
<dbReference type="SUPFAM" id="SSF52980">
    <property type="entry name" value="Restriction endonuclease-like"/>
    <property type="match status" value="1"/>
</dbReference>
<dbReference type="Pfam" id="PF17946">
    <property type="entry name" value="RecC_C"/>
    <property type="match status" value="1"/>
</dbReference>
<evidence type="ECO:0000313" key="12">
    <source>
        <dbReference type="EMBL" id="MFD0949011.1"/>
    </source>
</evidence>
<dbReference type="Gene3D" id="1.10.486.10">
    <property type="entry name" value="PCRA, domain 4"/>
    <property type="match status" value="1"/>
</dbReference>
<dbReference type="InterPro" id="IPR006697">
    <property type="entry name" value="RecC"/>
</dbReference>
<evidence type="ECO:0000256" key="1">
    <source>
        <dbReference type="ARBA" id="ARBA00022722"/>
    </source>
</evidence>
<dbReference type="EMBL" id="JBHTIT010000001">
    <property type="protein sequence ID" value="MFD0949011.1"/>
    <property type="molecule type" value="Genomic_DNA"/>
</dbReference>
<comment type="similarity">
    <text evidence="10">Belongs to the RecC family.</text>
</comment>
<evidence type="ECO:0000256" key="2">
    <source>
        <dbReference type="ARBA" id="ARBA00022741"/>
    </source>
</evidence>
<keyword evidence="1 10" id="KW-0540">Nuclease</keyword>